<dbReference type="PANTHER" id="PTHR32432">
    <property type="entry name" value="CELL DIVISION PROTEIN FTSA-RELATED"/>
    <property type="match status" value="1"/>
</dbReference>
<evidence type="ECO:0000313" key="2">
    <source>
        <dbReference type="Proteomes" id="UP000009100"/>
    </source>
</evidence>
<accession>B7VLK2</accession>
<dbReference type="Gene3D" id="3.30.420.40">
    <property type="match status" value="2"/>
</dbReference>
<gene>
    <name evidence="1" type="ordered locus">VS_2877</name>
</gene>
<proteinExistence type="predicted"/>
<dbReference type="AlphaFoldDB" id="B7VLK2"/>
<dbReference type="KEGG" id="vsp:VS_2877"/>
<dbReference type="STRING" id="575788.VS_2877"/>
<dbReference type="Proteomes" id="UP000009100">
    <property type="component" value="Chromosome 1"/>
</dbReference>
<dbReference type="EMBL" id="FM954972">
    <property type="protein sequence ID" value="CAV20170.1"/>
    <property type="molecule type" value="Genomic_DNA"/>
</dbReference>
<dbReference type="CDD" id="cd24049">
    <property type="entry name" value="ASKHA_NBD_PilM"/>
    <property type="match status" value="1"/>
</dbReference>
<dbReference type="HOGENOM" id="CLU_050686_2_0_6"/>
<dbReference type="PANTHER" id="PTHR32432:SF3">
    <property type="entry name" value="ETHANOLAMINE UTILIZATION PROTEIN EUTJ"/>
    <property type="match status" value="1"/>
</dbReference>
<protein>
    <submittedName>
        <fullName evidence="1">Tfp pilus assembly protein, ATPase PilM</fullName>
    </submittedName>
</protein>
<reference evidence="1 2" key="1">
    <citation type="submission" date="2009-02" db="EMBL/GenBank/DDBJ databases">
        <title>Vibrio splendidus str. LGP32 complete genome.</title>
        <authorList>
            <person name="Mazel D."/>
            <person name="Le Roux F."/>
        </authorList>
    </citation>
    <scope>NUCLEOTIDE SEQUENCE [LARGE SCALE GENOMIC DNA]</scope>
    <source>
        <strain evidence="1 2">LGP32</strain>
    </source>
</reference>
<name>B7VLK2_VIBA3</name>
<dbReference type="Gene3D" id="3.30.1490.300">
    <property type="match status" value="1"/>
</dbReference>
<dbReference type="InterPro" id="IPR005883">
    <property type="entry name" value="PilM"/>
</dbReference>
<dbReference type="PIRSF" id="PIRSF019169">
    <property type="entry name" value="PilM"/>
    <property type="match status" value="1"/>
</dbReference>
<organism evidence="1 2">
    <name type="scientific">Vibrio atlanticus (strain LGP32)</name>
    <name type="common">Vibrio splendidus (strain Mel32)</name>
    <dbReference type="NCBI Taxonomy" id="575788"/>
    <lineage>
        <taxon>Bacteria</taxon>
        <taxon>Pseudomonadati</taxon>
        <taxon>Pseudomonadota</taxon>
        <taxon>Gammaproteobacteria</taxon>
        <taxon>Vibrionales</taxon>
        <taxon>Vibrionaceae</taxon>
        <taxon>Vibrio</taxon>
    </lineage>
</organism>
<dbReference type="Pfam" id="PF11104">
    <property type="entry name" value="PilM_2"/>
    <property type="match status" value="2"/>
</dbReference>
<evidence type="ECO:0000313" key="1">
    <source>
        <dbReference type="EMBL" id="CAV20170.1"/>
    </source>
</evidence>
<sequence>MALQELGHMGSSLITGIDINHHSIKAVVLKPVGELYALVGYKELPISDDIFTANHTLEYQKTVKKLKELRKGLPFGCRNVAISVPDNTVISKVLQIESDLEDREKEFSIYQTFAHQSPFPIEELSLDFVKLEDKRFGKGSTSSYQIYATRKEVVDSRADALNKAGFKPVVIDTQAHGLLNIWQLASRLYPEKSNWLLVDVGVDQTSLGIIPQDSAPFYKDIAFGTQDLRGTDSPSYTEGVFGNAEDTHRFIVNLVEKLKRQLQLYSSVNALEPISGIWLMGEGASIPMVVEDLERHFQMSCESLNPLSLFENKVAKRHQLPMNWQHFGIAAGMAMSGLKWQGEKHVASN</sequence>
<dbReference type="InterPro" id="IPR050696">
    <property type="entry name" value="FtsA/MreB"/>
</dbReference>
<dbReference type="NCBIfam" id="TIGR01175">
    <property type="entry name" value="pilM"/>
    <property type="match status" value="1"/>
</dbReference>
<dbReference type="eggNOG" id="COG4972">
    <property type="taxonomic scope" value="Bacteria"/>
</dbReference>